<evidence type="ECO:0000313" key="2">
    <source>
        <dbReference type="EMBL" id="OQE65311.1"/>
    </source>
</evidence>
<dbReference type="AlphaFoldDB" id="A0A1V6WR03"/>
<dbReference type="STRING" id="60175.A0A1V6WR03"/>
<comment type="caution">
    <text evidence="2">The sequence shown here is derived from an EMBL/GenBank/DDBJ whole genome shotgun (WGS) entry which is preliminary data.</text>
</comment>
<sequence length="301" mass="33602">MSLTTSAAMIRTRLVIASLTVTWLALASLSSATIHFAVLLRDHAKSDLVTLSDSILDIIFQNLMDNVVDGMVMVALVSALFSIFWFVLVIYPKWLQENCAARIYYGWIQIVASMIVLSLGGRIASRVHGFQTPFEFFDMSHIPYYKIMYYESVGQAAFGSLVAIMSRVAYGFTSREHGPSYKTVKEAVPTAYYVDCIAIEVRGMKNNWYTYIGDFNTLGKASSERTAEYPYAPFREMHVHDVDTEVADLRKTCQEHFNLDDDARRIKICGKDGDISFVIAKTSGLLQSVEPGIDDSASGAE</sequence>
<dbReference type="Proteomes" id="UP000191691">
    <property type="component" value="Unassembled WGS sequence"/>
</dbReference>
<organism evidence="2 3">
    <name type="scientific">Penicillium nalgiovense</name>
    <dbReference type="NCBI Taxonomy" id="60175"/>
    <lineage>
        <taxon>Eukaryota</taxon>
        <taxon>Fungi</taxon>
        <taxon>Dikarya</taxon>
        <taxon>Ascomycota</taxon>
        <taxon>Pezizomycotina</taxon>
        <taxon>Eurotiomycetes</taxon>
        <taxon>Eurotiomycetidae</taxon>
        <taxon>Eurotiales</taxon>
        <taxon>Aspergillaceae</taxon>
        <taxon>Penicillium</taxon>
    </lineage>
</organism>
<gene>
    <name evidence="2" type="ORF">PENNAL_c0214G04573</name>
</gene>
<feature type="transmembrane region" description="Helical" evidence="1">
    <location>
        <begin position="70"/>
        <end position="91"/>
    </location>
</feature>
<dbReference type="EMBL" id="MOOB01000214">
    <property type="protein sequence ID" value="OQE65311.1"/>
    <property type="molecule type" value="Genomic_DNA"/>
</dbReference>
<keyword evidence="1" id="KW-0472">Membrane</keyword>
<protein>
    <submittedName>
        <fullName evidence="2">Uncharacterized protein</fullName>
    </submittedName>
</protein>
<reference evidence="3" key="1">
    <citation type="journal article" date="2017" name="Nat. Microbiol.">
        <title>Global analysis of biosynthetic gene clusters reveals vast potential of secondary metabolite production in Penicillium species.</title>
        <authorList>
            <person name="Nielsen J.C."/>
            <person name="Grijseels S."/>
            <person name="Prigent S."/>
            <person name="Ji B."/>
            <person name="Dainat J."/>
            <person name="Nielsen K.F."/>
            <person name="Frisvad J.C."/>
            <person name="Workman M."/>
            <person name="Nielsen J."/>
        </authorList>
    </citation>
    <scope>NUCLEOTIDE SEQUENCE [LARGE SCALE GENOMIC DNA]</scope>
    <source>
        <strain evidence="3">IBT 13039</strain>
    </source>
</reference>
<proteinExistence type="predicted"/>
<keyword evidence="3" id="KW-1185">Reference proteome</keyword>
<feature type="transmembrane region" description="Helical" evidence="1">
    <location>
        <begin position="103"/>
        <end position="124"/>
    </location>
</feature>
<name>A0A1V6WR03_PENNA</name>
<accession>A0A1V6WR03</accession>
<keyword evidence="1" id="KW-1133">Transmembrane helix</keyword>
<evidence type="ECO:0000256" key="1">
    <source>
        <dbReference type="SAM" id="Phobius"/>
    </source>
</evidence>
<evidence type="ECO:0000313" key="3">
    <source>
        <dbReference type="Proteomes" id="UP000191691"/>
    </source>
</evidence>
<keyword evidence="1" id="KW-0812">Transmembrane</keyword>